<reference evidence="1 2" key="1">
    <citation type="submission" date="2006-02" db="EMBL/GenBank/DDBJ databases">
        <authorList>
            <person name="Pinhassi J."/>
            <person name="Pedros-Alio C."/>
            <person name="Ferriera S."/>
            <person name="Johnson J."/>
            <person name="Kravitz S."/>
            <person name="Halpern A."/>
            <person name="Remington K."/>
            <person name="Beeson K."/>
            <person name="Tran B."/>
            <person name="Rogers Y.-H."/>
            <person name="Friedman R."/>
            <person name="Venter J.C."/>
        </authorList>
    </citation>
    <scope>NUCLEOTIDE SEQUENCE [LARGE SCALE GENOMIC DNA]</scope>
    <source>
        <strain evidence="1 2">MED92</strain>
    </source>
</reference>
<evidence type="ECO:0008006" key="3">
    <source>
        <dbReference type="Google" id="ProtNLM"/>
    </source>
</evidence>
<organism evidence="1 2">
    <name type="scientific">Neptuniibacter caesariensis</name>
    <dbReference type="NCBI Taxonomy" id="207954"/>
    <lineage>
        <taxon>Bacteria</taxon>
        <taxon>Pseudomonadati</taxon>
        <taxon>Pseudomonadota</taxon>
        <taxon>Gammaproteobacteria</taxon>
        <taxon>Oceanospirillales</taxon>
        <taxon>Oceanospirillaceae</taxon>
        <taxon>Neptuniibacter</taxon>
    </lineage>
</organism>
<dbReference type="RefSeq" id="WP_007022127.1">
    <property type="nucleotide sequence ID" value="NZ_CH724126.1"/>
</dbReference>
<dbReference type="Pfam" id="PF03692">
    <property type="entry name" value="CxxCxxCC"/>
    <property type="match status" value="1"/>
</dbReference>
<dbReference type="InterPro" id="IPR005358">
    <property type="entry name" value="Puta_zinc/iron-chelating_dom"/>
</dbReference>
<accession>A0A7U8CB93</accession>
<dbReference type="EMBL" id="AAOW01000001">
    <property type="protein sequence ID" value="EAR63109.1"/>
    <property type="molecule type" value="Genomic_DNA"/>
</dbReference>
<dbReference type="AlphaFoldDB" id="A0A7U8CB93"/>
<comment type="caution">
    <text evidence="1">The sequence shown here is derived from an EMBL/GenBank/DDBJ whole genome shotgun (WGS) entry which is preliminary data.</text>
</comment>
<dbReference type="Proteomes" id="UP000002171">
    <property type="component" value="Unassembled WGS sequence"/>
</dbReference>
<evidence type="ECO:0000313" key="1">
    <source>
        <dbReference type="EMBL" id="EAR63109.1"/>
    </source>
</evidence>
<protein>
    <recommendedName>
        <fullName evidence="3">Zinc/iron-chelating domain-containing protein</fullName>
    </recommendedName>
</protein>
<name>A0A7U8CB93_NEPCE</name>
<sequence>MSEQEVFFSTTDVAEVAEKLRSVTAEYEELFNRLCKQIYVSIETQASASDQVAITLQYVEDALQAFSQNFPDNSHLACGKGCSHCCHFPIETPTQVITDITQYLLDTRSGSELAALKAKLQVNIQQRVPPLNRAPCPFLDEDNACTIYLKRPLSCRWFSSPDARLCEQSVKDGRNIGQHPVQSRIYQAASTALLAEQKKRTGSDQQVAFIPALLTELTKGT</sequence>
<dbReference type="OrthoDB" id="9806610at2"/>
<keyword evidence="2" id="KW-1185">Reference proteome</keyword>
<gene>
    <name evidence="1" type="ORF">MED92_08316</name>
</gene>
<proteinExistence type="predicted"/>
<evidence type="ECO:0000313" key="2">
    <source>
        <dbReference type="Proteomes" id="UP000002171"/>
    </source>
</evidence>